<evidence type="ECO:0000313" key="3">
    <source>
        <dbReference type="Proteomes" id="UP000198510"/>
    </source>
</evidence>
<organism evidence="2 3">
    <name type="scientific">Catalinimonas alkaloidigena</name>
    <dbReference type="NCBI Taxonomy" id="1075417"/>
    <lineage>
        <taxon>Bacteria</taxon>
        <taxon>Pseudomonadati</taxon>
        <taxon>Bacteroidota</taxon>
        <taxon>Cytophagia</taxon>
        <taxon>Cytophagales</taxon>
        <taxon>Catalimonadaceae</taxon>
        <taxon>Catalinimonas</taxon>
    </lineage>
</organism>
<reference evidence="2 3" key="1">
    <citation type="submission" date="2016-10" db="EMBL/GenBank/DDBJ databases">
        <authorList>
            <person name="de Groot N.N."/>
        </authorList>
    </citation>
    <scope>NUCLEOTIDE SEQUENCE [LARGE SCALE GENOMIC DNA]</scope>
    <source>
        <strain evidence="2 3">DSM 25186</strain>
    </source>
</reference>
<feature type="compositionally biased region" description="Polar residues" evidence="1">
    <location>
        <begin position="32"/>
        <end position="41"/>
    </location>
</feature>
<dbReference type="Proteomes" id="UP000198510">
    <property type="component" value="Unassembled WGS sequence"/>
</dbReference>
<dbReference type="AlphaFoldDB" id="A0A1G9SBB0"/>
<dbReference type="OrthoDB" id="1550983at2"/>
<dbReference type="STRING" id="1075417.SAMN05421823_11295"/>
<dbReference type="EMBL" id="FNFO01000012">
    <property type="protein sequence ID" value="SDM32630.1"/>
    <property type="molecule type" value="Genomic_DNA"/>
</dbReference>
<proteinExistence type="predicted"/>
<evidence type="ECO:0000313" key="2">
    <source>
        <dbReference type="EMBL" id="SDM32630.1"/>
    </source>
</evidence>
<evidence type="ECO:0000256" key="1">
    <source>
        <dbReference type="SAM" id="MobiDB-lite"/>
    </source>
</evidence>
<gene>
    <name evidence="2" type="ORF">SAMN05421823_11295</name>
</gene>
<feature type="region of interest" description="Disordered" evidence="1">
    <location>
        <begin position="1"/>
        <end position="41"/>
    </location>
</feature>
<protein>
    <submittedName>
        <fullName evidence="2">Uncharacterized protein</fullName>
    </submittedName>
</protein>
<keyword evidence="3" id="KW-1185">Reference proteome</keyword>
<accession>A0A1G9SBB0</accession>
<sequence>MATNVNKSAVAHARQLIRQGQVEKGHGDWSAHQPSTDQENTFIDREGMEAFGKWYLGIETDQADQNKGHYKFPYGDFKRVHRGGLIAAKQRAAQNHYDDIEKAADKLIALIGE</sequence>
<name>A0A1G9SBB0_9BACT</name>
<dbReference type="RefSeq" id="WP_089687139.1">
    <property type="nucleotide sequence ID" value="NZ_FNFO01000012.1"/>
</dbReference>